<dbReference type="InterPro" id="IPR036259">
    <property type="entry name" value="MFS_trans_sf"/>
</dbReference>
<evidence type="ECO:0000256" key="5">
    <source>
        <dbReference type="SAM" id="Phobius"/>
    </source>
</evidence>
<dbReference type="Pfam" id="PF07690">
    <property type="entry name" value="MFS_1"/>
    <property type="match status" value="1"/>
</dbReference>
<feature type="transmembrane region" description="Helical" evidence="5">
    <location>
        <begin position="270"/>
        <end position="295"/>
    </location>
</feature>
<dbReference type="PANTHER" id="PTHR23534:SF1">
    <property type="entry name" value="MAJOR FACILITATOR SUPERFAMILY PROTEIN"/>
    <property type="match status" value="1"/>
</dbReference>
<protein>
    <submittedName>
        <fullName evidence="7">MFS transporter</fullName>
    </submittedName>
</protein>
<gene>
    <name evidence="7" type="ORF">GKZ75_11210</name>
</gene>
<evidence type="ECO:0000256" key="3">
    <source>
        <dbReference type="ARBA" id="ARBA00022989"/>
    </source>
</evidence>
<proteinExistence type="predicted"/>
<evidence type="ECO:0000259" key="6">
    <source>
        <dbReference type="PROSITE" id="PS50850"/>
    </source>
</evidence>
<feature type="transmembrane region" description="Helical" evidence="5">
    <location>
        <begin position="88"/>
        <end position="106"/>
    </location>
</feature>
<evidence type="ECO:0000313" key="8">
    <source>
        <dbReference type="Proteomes" id="UP000471026"/>
    </source>
</evidence>
<name>A0A6N9R0P7_9MICC</name>
<dbReference type="RefSeq" id="WP_162230086.1">
    <property type="nucleotide sequence ID" value="NZ_WMHZ01000017.1"/>
</dbReference>
<evidence type="ECO:0000256" key="4">
    <source>
        <dbReference type="ARBA" id="ARBA00023136"/>
    </source>
</evidence>
<dbReference type="PROSITE" id="PS50850">
    <property type="entry name" value="MFS"/>
    <property type="match status" value="1"/>
</dbReference>
<feature type="transmembrane region" description="Helical" evidence="5">
    <location>
        <begin position="112"/>
        <end position="129"/>
    </location>
</feature>
<dbReference type="GO" id="GO:0022857">
    <property type="term" value="F:transmembrane transporter activity"/>
    <property type="evidence" value="ECO:0007669"/>
    <property type="project" value="InterPro"/>
</dbReference>
<feature type="transmembrane region" description="Helical" evidence="5">
    <location>
        <begin position="328"/>
        <end position="348"/>
    </location>
</feature>
<dbReference type="SUPFAM" id="SSF103473">
    <property type="entry name" value="MFS general substrate transporter"/>
    <property type="match status" value="1"/>
</dbReference>
<keyword evidence="4 5" id="KW-0472">Membrane</keyword>
<evidence type="ECO:0000256" key="1">
    <source>
        <dbReference type="ARBA" id="ARBA00004651"/>
    </source>
</evidence>
<feature type="domain" description="Major facilitator superfamily (MFS) profile" evidence="6">
    <location>
        <begin position="23"/>
        <end position="420"/>
    </location>
</feature>
<feature type="transmembrane region" description="Helical" evidence="5">
    <location>
        <begin position="61"/>
        <end position="81"/>
    </location>
</feature>
<feature type="transmembrane region" description="Helical" evidence="5">
    <location>
        <begin position="180"/>
        <end position="203"/>
    </location>
</feature>
<feature type="transmembrane region" description="Helical" evidence="5">
    <location>
        <begin position="393"/>
        <end position="410"/>
    </location>
</feature>
<evidence type="ECO:0000256" key="2">
    <source>
        <dbReference type="ARBA" id="ARBA00022692"/>
    </source>
</evidence>
<feature type="transmembrane region" description="Helical" evidence="5">
    <location>
        <begin position="23"/>
        <end position="49"/>
    </location>
</feature>
<comment type="caution">
    <text evidence="7">The sequence shown here is derived from an EMBL/GenBank/DDBJ whole genome shotgun (WGS) entry which is preliminary data.</text>
</comment>
<evidence type="ECO:0000313" key="7">
    <source>
        <dbReference type="EMBL" id="NDO78774.1"/>
    </source>
</evidence>
<accession>A0A6N9R0P7</accession>
<keyword evidence="2 5" id="KW-0812">Transmembrane</keyword>
<feature type="transmembrane region" description="Helical" evidence="5">
    <location>
        <begin position="242"/>
        <end position="264"/>
    </location>
</feature>
<dbReference type="Gene3D" id="1.20.1250.20">
    <property type="entry name" value="MFS general substrate transporter like domains"/>
    <property type="match status" value="1"/>
</dbReference>
<feature type="transmembrane region" description="Helical" evidence="5">
    <location>
        <begin position="150"/>
        <end position="168"/>
    </location>
</feature>
<comment type="subcellular location">
    <subcellularLocation>
        <location evidence="1">Cell membrane</location>
        <topology evidence="1">Multi-pass membrane protein</topology>
    </subcellularLocation>
</comment>
<dbReference type="InterPro" id="IPR011701">
    <property type="entry name" value="MFS"/>
</dbReference>
<dbReference type="AlphaFoldDB" id="A0A6N9R0P7"/>
<keyword evidence="3 5" id="KW-1133">Transmembrane helix</keyword>
<sequence length="459" mass="45773">MTETSTASAAQTPDPGPGFQRKVLTVLALGQILGGLGTGATLALGALLVTEVSGSSALSGLAATMNTLGAAILAIPLARLAQRRGRRISLTTGALVAIAGAAVIVAAAALNVFPLLLAGMGLLGSGMALNLQSRFAATDVAPARTRARDLSLIVWSTTVGSVVGPNLFGPSETLGRALGLPQFTGGFVIALCAQVLGAIVYFIGLRPDPLKVALSRGGSVASKPSPAGGFTLLRTVPAARRAVLVVALSHAVMVGVMSMTPVHLTTHGATLSVVGLTISLHVAGMYALSPVFGWLADKLGRAATVLVGQALFAVALVLTWLGAGHQGLVLAALVLLGLGWSASTVSGSTMVTESVATHDRPGLQGTSDLTMNLCGAAGGALAGQVLALVGFSGLGLVALVLVAITAVTAMRSLRSGSDTPNPAEAWIAPGASAHRSVICESPHNELKGPSPCSPTVANS</sequence>
<feature type="transmembrane region" description="Helical" evidence="5">
    <location>
        <begin position="302"/>
        <end position="322"/>
    </location>
</feature>
<dbReference type="InterPro" id="IPR020846">
    <property type="entry name" value="MFS_dom"/>
</dbReference>
<dbReference type="Proteomes" id="UP000471026">
    <property type="component" value="Unassembled WGS sequence"/>
</dbReference>
<organism evidence="7 8">
    <name type="scientific">Kocuria marina subsp. indica</name>
    <dbReference type="NCBI Taxonomy" id="1049583"/>
    <lineage>
        <taxon>Bacteria</taxon>
        <taxon>Bacillati</taxon>
        <taxon>Actinomycetota</taxon>
        <taxon>Actinomycetes</taxon>
        <taxon>Micrococcales</taxon>
        <taxon>Micrococcaceae</taxon>
        <taxon>Kocuria</taxon>
    </lineage>
</organism>
<dbReference type="PANTHER" id="PTHR23534">
    <property type="entry name" value="MFS PERMEASE"/>
    <property type="match status" value="1"/>
</dbReference>
<reference evidence="7 8" key="1">
    <citation type="submission" date="2019-11" db="EMBL/GenBank/DDBJ databases">
        <title>Draft genome sequence of Kocuria indica DP-K7, a methyl red degrading Actinobacterium.</title>
        <authorList>
            <person name="Kumaran S."/>
            <person name="Tischler D."/>
            <person name="Ngo A.C.R."/>
            <person name="Schultes F."/>
        </authorList>
    </citation>
    <scope>NUCLEOTIDE SEQUENCE [LARGE SCALE GENOMIC DNA]</scope>
    <source>
        <strain evidence="7 8">DP-K7</strain>
    </source>
</reference>
<dbReference type="EMBL" id="WMHZ01000017">
    <property type="protein sequence ID" value="NDO78774.1"/>
    <property type="molecule type" value="Genomic_DNA"/>
</dbReference>
<dbReference type="GO" id="GO:0005886">
    <property type="term" value="C:plasma membrane"/>
    <property type="evidence" value="ECO:0007669"/>
    <property type="project" value="UniProtKB-SubCell"/>
</dbReference>